<organism evidence="1 2">
    <name type="scientific">Danio rerio</name>
    <name type="common">Zebrafish</name>
    <name type="synonym">Brachydanio rerio</name>
    <dbReference type="NCBI Taxonomy" id="7955"/>
    <lineage>
        <taxon>Eukaryota</taxon>
        <taxon>Metazoa</taxon>
        <taxon>Chordata</taxon>
        <taxon>Craniata</taxon>
        <taxon>Vertebrata</taxon>
        <taxon>Euteleostomi</taxon>
        <taxon>Actinopterygii</taxon>
        <taxon>Neopterygii</taxon>
        <taxon>Teleostei</taxon>
        <taxon>Ostariophysi</taxon>
        <taxon>Cypriniformes</taxon>
        <taxon>Danionidae</taxon>
        <taxon>Danioninae</taxon>
        <taxon>Danio</taxon>
    </lineage>
</organism>
<proteinExistence type="predicted"/>
<dbReference type="RefSeq" id="XP_073808974.1">
    <property type="nucleotide sequence ID" value="XM_073952873.1"/>
</dbReference>
<sequence length="420" mass="47315">MAEVGKGVNAGKLASNVQKRLTRAQEKVMQKLGKADETKDTAFEEQVANFNKQMNEGTKLQKDLKAYLLAVKTMHECSKRLHDCLAEMYDPEWFGKEEVDSIAEEMIEKEMDNNLEDTDLLWQDFHEKLLDNAVISMDAYLAQFPDIKARIAKRERKLVDFDSARHHFASVQKGKKKDEAKIAKAEEDLGRAQKVFEEINYDLQEELPTLWNSRVGLYVNTFRSVSGLEETFHRDMGKLNQNLSDIMTKLEEQRVAKKGVTTASTGKSDDAANHNQETSDAPKSPSKPREVPPVSRPPRPASSQEVKPDKIINLFEDAEVSDSNTTTQPEQNEAPTVTNGSSDTELPPSVLFKVKTMHDYSATDSDELDLKAGDIVLVLPFANPDEADDGWLMGVKESHWLQNKNLLAKGVFPENFTQKL</sequence>
<protein>
    <submittedName>
        <fullName evidence="2">Myc box-dependent-interacting protein 1b isoform X28</fullName>
    </submittedName>
</protein>
<dbReference type="Proteomes" id="UP000000437">
    <property type="component" value="Chromosome 6"/>
</dbReference>
<evidence type="ECO:0000313" key="1">
    <source>
        <dbReference type="Proteomes" id="UP000000437"/>
    </source>
</evidence>
<name>A0AC58JR62_DANRE</name>
<evidence type="ECO:0000313" key="2">
    <source>
        <dbReference type="RefSeq" id="XP_073808974.1"/>
    </source>
</evidence>
<reference evidence="2" key="1">
    <citation type="submission" date="2025-08" db="UniProtKB">
        <authorList>
            <consortium name="RefSeq"/>
        </authorList>
    </citation>
    <scope>IDENTIFICATION</scope>
    <source>
        <strain evidence="2">Tuebingen</strain>
        <tissue evidence="2">Fibroblasts and whole tissue</tissue>
    </source>
</reference>
<accession>A0AC58JR62</accession>
<gene>
    <name evidence="2" type="primary">bin1b</name>
    <name evidence="2" type="synonym">bin1</name>
    <name evidence="2" type="synonym">cb57</name>
    <name evidence="2" type="synonym">im:7137547</name>
    <name evidence="2" type="synonym">si:ch211-114n24.7</name>
    <name evidence="2" type="synonym">zgc:86701</name>
</gene>
<keyword evidence="1" id="KW-1185">Reference proteome</keyword>